<evidence type="ECO:0000256" key="1">
    <source>
        <dbReference type="ARBA" id="ARBA00022801"/>
    </source>
</evidence>
<dbReference type="PANTHER" id="PTHR43156:SF14">
    <property type="entry name" value="PHOSPHOSERINE PHOSPHATASE RSBP"/>
    <property type="match status" value="1"/>
</dbReference>
<dbReference type="Gene3D" id="3.60.40.10">
    <property type="entry name" value="PPM-type phosphatase domain"/>
    <property type="match status" value="1"/>
</dbReference>
<dbReference type="PROSITE" id="PS50110">
    <property type="entry name" value="RESPONSE_REGULATORY"/>
    <property type="match status" value="1"/>
</dbReference>
<evidence type="ECO:0000313" key="4">
    <source>
        <dbReference type="EMBL" id="RNB83232.1"/>
    </source>
</evidence>
<dbReference type="GO" id="GO:0016791">
    <property type="term" value="F:phosphatase activity"/>
    <property type="evidence" value="ECO:0007669"/>
    <property type="project" value="TreeGrafter"/>
</dbReference>
<proteinExistence type="predicted"/>
<feature type="domain" description="Response regulatory" evidence="3">
    <location>
        <begin position="3"/>
        <end position="128"/>
    </location>
</feature>
<dbReference type="RefSeq" id="WP_122925156.1">
    <property type="nucleotide sequence ID" value="NZ_RHHU01000011.1"/>
</dbReference>
<dbReference type="PANTHER" id="PTHR43156">
    <property type="entry name" value="STAGE II SPORULATION PROTEIN E-RELATED"/>
    <property type="match status" value="1"/>
</dbReference>
<evidence type="ECO:0000256" key="2">
    <source>
        <dbReference type="PROSITE-ProRule" id="PRU00169"/>
    </source>
</evidence>
<dbReference type="InterPro" id="IPR001789">
    <property type="entry name" value="Sig_transdc_resp-reg_receiver"/>
</dbReference>
<dbReference type="SUPFAM" id="SSF81606">
    <property type="entry name" value="PP2C-like"/>
    <property type="match status" value="1"/>
</dbReference>
<dbReference type="InterPro" id="IPR052016">
    <property type="entry name" value="Bact_Sigma-Reg"/>
</dbReference>
<dbReference type="InterPro" id="IPR036457">
    <property type="entry name" value="PPM-type-like_dom_sf"/>
</dbReference>
<organism evidence="4 5">
    <name type="scientific">Brevibacillus nitrificans</name>
    <dbReference type="NCBI Taxonomy" id="651560"/>
    <lineage>
        <taxon>Bacteria</taxon>
        <taxon>Bacillati</taxon>
        <taxon>Bacillota</taxon>
        <taxon>Bacilli</taxon>
        <taxon>Bacillales</taxon>
        <taxon>Paenibacillaceae</taxon>
        <taxon>Brevibacillus</taxon>
    </lineage>
</organism>
<dbReference type="InterPro" id="IPR011006">
    <property type="entry name" value="CheY-like_superfamily"/>
</dbReference>
<dbReference type="SUPFAM" id="SSF52172">
    <property type="entry name" value="CheY-like"/>
    <property type="match status" value="1"/>
</dbReference>
<keyword evidence="1" id="KW-0378">Hydrolase</keyword>
<evidence type="ECO:0000313" key="5">
    <source>
        <dbReference type="Proteomes" id="UP000269573"/>
    </source>
</evidence>
<keyword evidence="5" id="KW-1185">Reference proteome</keyword>
<dbReference type="SMART" id="SM00331">
    <property type="entry name" value="PP2C_SIG"/>
    <property type="match status" value="1"/>
</dbReference>
<dbReference type="EMBL" id="RHHU01000011">
    <property type="protein sequence ID" value="RNB83232.1"/>
    <property type="molecule type" value="Genomic_DNA"/>
</dbReference>
<dbReference type="Gene3D" id="3.40.50.2300">
    <property type="match status" value="1"/>
</dbReference>
<comment type="caution">
    <text evidence="4">The sequence shown here is derived from an EMBL/GenBank/DDBJ whole genome shotgun (WGS) entry which is preliminary data.</text>
</comment>
<sequence length="393" mass="44371">MDLILIVDDSLETRVLLKTILEKSGYREILLANSASEAFSLLGIYSKSDEKLQGIDLVLMDILMPEIDGIEATRRIKESDRGRDIPVVMVTGSSDDQDLDQAFQAGASDYIMKPFNRTELLVRIRSTLALKREMDERKERERRLQRDIDLAKSVQLSVLSKPMHDEGISIDALYRPSEGLSGDMYGWYKIRDGCYGIFLCDVMGHGVSASLVSMSIRTLLRDLVTQVIDPIEVMTLLNDHMIRFFSNHKSRNRYCTAFYIVIDLEKKVAEYVNAGHPPGLALVHDNSIMTFEKTVPPLGFVPQLKVLKKTVTLQNVTDILLYTDGVVEEPGKSIIENIEVVKECLKKGNCLESGSFMNEVLLKLNKETSAKDDICLISIRLEDNPMNIIDSFR</sequence>
<dbReference type="SMART" id="SM00448">
    <property type="entry name" value="REC"/>
    <property type="match status" value="1"/>
</dbReference>
<evidence type="ECO:0000259" key="3">
    <source>
        <dbReference type="PROSITE" id="PS50110"/>
    </source>
</evidence>
<dbReference type="AlphaFoldDB" id="A0A3M8D5A5"/>
<keyword evidence="2" id="KW-0597">Phosphoprotein</keyword>
<reference evidence="4 5" key="1">
    <citation type="submission" date="2018-10" db="EMBL/GenBank/DDBJ databases">
        <title>Phylogenomics of Brevibacillus.</title>
        <authorList>
            <person name="Dunlap C."/>
        </authorList>
    </citation>
    <scope>NUCLEOTIDE SEQUENCE [LARGE SCALE GENOMIC DNA]</scope>
    <source>
        <strain evidence="4 5">JCM 15774</strain>
    </source>
</reference>
<dbReference type="InterPro" id="IPR001932">
    <property type="entry name" value="PPM-type_phosphatase-like_dom"/>
</dbReference>
<feature type="modified residue" description="4-aspartylphosphate" evidence="2">
    <location>
        <position position="61"/>
    </location>
</feature>
<protein>
    <submittedName>
        <fullName evidence="4">Response regulator</fullName>
    </submittedName>
</protein>
<accession>A0A3M8D5A5</accession>
<dbReference type="Proteomes" id="UP000269573">
    <property type="component" value="Unassembled WGS sequence"/>
</dbReference>
<dbReference type="Pfam" id="PF00072">
    <property type="entry name" value="Response_reg"/>
    <property type="match status" value="1"/>
</dbReference>
<dbReference type="GO" id="GO:0000160">
    <property type="term" value="P:phosphorelay signal transduction system"/>
    <property type="evidence" value="ECO:0007669"/>
    <property type="project" value="InterPro"/>
</dbReference>
<dbReference type="Pfam" id="PF07228">
    <property type="entry name" value="SpoIIE"/>
    <property type="match status" value="1"/>
</dbReference>
<name>A0A3M8D5A5_9BACL</name>
<gene>
    <name evidence="4" type="ORF">EDM59_19560</name>
</gene>